<organism evidence="1 2">
    <name type="scientific">Coniosporium tulheliwenetii</name>
    <dbReference type="NCBI Taxonomy" id="3383036"/>
    <lineage>
        <taxon>Eukaryota</taxon>
        <taxon>Fungi</taxon>
        <taxon>Dikarya</taxon>
        <taxon>Ascomycota</taxon>
        <taxon>Pezizomycotina</taxon>
        <taxon>Dothideomycetes</taxon>
        <taxon>Dothideomycetes incertae sedis</taxon>
        <taxon>Coniosporium</taxon>
    </lineage>
</organism>
<gene>
    <name evidence="1" type="ORF">H2199_008492</name>
</gene>
<reference evidence="1" key="1">
    <citation type="submission" date="2022-10" db="EMBL/GenBank/DDBJ databases">
        <title>Culturing micro-colonial fungi from biological soil crusts in the Mojave desert and describing Neophaeococcomyces mojavensis, and introducing the new genera and species Taxawa tesnikishii.</title>
        <authorList>
            <person name="Kurbessoian T."/>
            <person name="Stajich J.E."/>
        </authorList>
    </citation>
    <scope>NUCLEOTIDE SEQUENCE</scope>
    <source>
        <strain evidence="1">JES_115</strain>
    </source>
</reference>
<sequence>MGELSAGASVAVWIQLSFLSLIGVGVVVGVLSTSIQSIGLTLQRKSHLLEDEKEEHHTRRPPYRRRRWQLGMLMFIVANLVGSTIQITTLPLPVLSTLQASGLVFNSICATLILSEPFTRYSLAGTLLVTTGAILIGTFGALTEPSHNLDQLLSLLSRQQFLLWLGSTFFLVALIVLGTWVLRRLYRGHMTPRVKLVLGMCFGFISGVLSAHSLLVAKSAVELLVRTIVDRHNQFNRWQSWMILLGLVALALSQLYYLHRGLKLCSTSVLYPFVFCIYNIIAILDGLIYFRQTSRLPVLHAGLIAVGTVILLSGVMALSWRLEHEHGHDHDTGSPVSRRSRRKTIDHPAIAPQSVLTPGMGLVESASSDTEDADEQPLLSASPRDSLDDEEAAGRARKRKRTIDGDGADDEEDGPSEQTPLLNRSATTASASSRSSHQLPPRHPTALHTAIAEERSEIWDELNDLDDHRRVSLVGPARPASSASLAAGRRRSGARGRASTLNIPSVRRTSGVNWWERPRRIQPPRPRPRSSSSARSSRDDGGLRDEEEDDEFAGLLSPSPTERPGRWGRRRRSTGQEPLGGWFKLGWWKRRRREGDGDGGGDGDGRDEGGAAGEGNGEGHA</sequence>
<keyword evidence="2" id="KW-1185">Reference proteome</keyword>
<name>A0ACC2YK12_9PEZI</name>
<dbReference type="EMBL" id="JAPDRP010000027">
    <property type="protein sequence ID" value="KAJ9635489.1"/>
    <property type="molecule type" value="Genomic_DNA"/>
</dbReference>
<dbReference type="Proteomes" id="UP001172680">
    <property type="component" value="Unassembled WGS sequence"/>
</dbReference>
<protein>
    <submittedName>
        <fullName evidence="1">Uncharacterized protein</fullName>
    </submittedName>
</protein>
<evidence type="ECO:0000313" key="1">
    <source>
        <dbReference type="EMBL" id="KAJ9635489.1"/>
    </source>
</evidence>
<comment type="caution">
    <text evidence="1">The sequence shown here is derived from an EMBL/GenBank/DDBJ whole genome shotgun (WGS) entry which is preliminary data.</text>
</comment>
<proteinExistence type="predicted"/>
<evidence type="ECO:0000313" key="2">
    <source>
        <dbReference type="Proteomes" id="UP001172680"/>
    </source>
</evidence>
<accession>A0ACC2YK12</accession>